<evidence type="ECO:0000313" key="3">
    <source>
        <dbReference type="Proteomes" id="UP001590951"/>
    </source>
</evidence>
<accession>A0ABR4B659</accession>
<feature type="compositionally biased region" description="Polar residues" evidence="1">
    <location>
        <begin position="258"/>
        <end position="269"/>
    </location>
</feature>
<dbReference type="Proteomes" id="UP001590951">
    <property type="component" value="Unassembled WGS sequence"/>
</dbReference>
<reference evidence="2 3" key="1">
    <citation type="submission" date="2024-09" db="EMBL/GenBank/DDBJ databases">
        <title>Rethinking Asexuality: The Enigmatic Case of Functional Sexual Genes in Lepraria (Stereocaulaceae).</title>
        <authorList>
            <person name="Doellman M."/>
            <person name="Sun Y."/>
            <person name="Barcenas-Pena A."/>
            <person name="Lumbsch H.T."/>
            <person name="Grewe F."/>
        </authorList>
    </citation>
    <scope>NUCLEOTIDE SEQUENCE [LARGE SCALE GENOMIC DNA]</scope>
    <source>
        <strain evidence="2 3">Grewe 0041</strain>
    </source>
</reference>
<organism evidence="2 3">
    <name type="scientific">Lepraria finkii</name>
    <dbReference type="NCBI Taxonomy" id="1340010"/>
    <lineage>
        <taxon>Eukaryota</taxon>
        <taxon>Fungi</taxon>
        <taxon>Dikarya</taxon>
        <taxon>Ascomycota</taxon>
        <taxon>Pezizomycotina</taxon>
        <taxon>Lecanoromycetes</taxon>
        <taxon>OSLEUM clade</taxon>
        <taxon>Lecanoromycetidae</taxon>
        <taxon>Lecanorales</taxon>
        <taxon>Lecanorineae</taxon>
        <taxon>Stereocaulaceae</taxon>
        <taxon>Lepraria</taxon>
    </lineage>
</organism>
<feature type="compositionally biased region" description="Polar residues" evidence="1">
    <location>
        <begin position="139"/>
        <end position="152"/>
    </location>
</feature>
<dbReference type="EMBL" id="JBHFEH010000022">
    <property type="protein sequence ID" value="KAL2053260.1"/>
    <property type="molecule type" value="Genomic_DNA"/>
</dbReference>
<feature type="region of interest" description="Disordered" evidence="1">
    <location>
        <begin position="65"/>
        <end position="92"/>
    </location>
</feature>
<proteinExistence type="predicted"/>
<evidence type="ECO:0000313" key="2">
    <source>
        <dbReference type="EMBL" id="KAL2053260.1"/>
    </source>
</evidence>
<comment type="caution">
    <text evidence="2">The sequence shown here is derived from an EMBL/GenBank/DDBJ whole genome shotgun (WGS) entry which is preliminary data.</text>
</comment>
<feature type="compositionally biased region" description="Polar residues" evidence="1">
    <location>
        <begin position="277"/>
        <end position="288"/>
    </location>
</feature>
<name>A0ABR4B659_9LECA</name>
<keyword evidence="3" id="KW-1185">Reference proteome</keyword>
<gene>
    <name evidence="2" type="ORF">ABVK25_006585</name>
</gene>
<feature type="compositionally biased region" description="Polar residues" evidence="1">
    <location>
        <begin position="65"/>
        <end position="76"/>
    </location>
</feature>
<feature type="region of interest" description="Disordered" evidence="1">
    <location>
        <begin position="312"/>
        <end position="355"/>
    </location>
</feature>
<feature type="region of interest" description="Disordered" evidence="1">
    <location>
        <begin position="208"/>
        <end position="297"/>
    </location>
</feature>
<feature type="compositionally biased region" description="Basic and acidic residues" evidence="1">
    <location>
        <begin position="228"/>
        <end position="244"/>
    </location>
</feature>
<feature type="region of interest" description="Disordered" evidence="1">
    <location>
        <begin position="115"/>
        <end position="186"/>
    </location>
</feature>
<feature type="region of interest" description="Disordered" evidence="1">
    <location>
        <begin position="1"/>
        <end position="30"/>
    </location>
</feature>
<evidence type="ECO:0000256" key="1">
    <source>
        <dbReference type="SAM" id="MobiDB-lite"/>
    </source>
</evidence>
<feature type="compositionally biased region" description="Basic and acidic residues" evidence="1">
    <location>
        <begin position="12"/>
        <end position="26"/>
    </location>
</feature>
<protein>
    <submittedName>
        <fullName evidence="2">Uncharacterized protein</fullName>
    </submittedName>
</protein>
<sequence>MATKALTSPDDPISHPEVQLHEDESVSHMSQIPAQTATTHASHLEFGAVDAGTVSKSNVSEGSSVQIITQERQPSCWSKAAPTPATTPGWDNGITDLNIPAWMLRDAQLSELPNAPKRANLANLPEYKFPGSGKRKQDTPSSSFDRQTTSRGRSGVPPVLPQVTNPLPKWGSTQIQDIPPLQNKPQAQDLLKSEMTEAKNKEALEQALAEPAMQAKQESSNIPPHLKAPHDPPKIIAKAETKLVDEDEKVPPHLRKTVISSMSVAQNETVVEDRTGRSNTNTTPSSHQGGSGDRPTVTVAKEVIAVLPVPGREESYSRSAGKAIRRKRNQTAVPPHLRATKTTSLPAAKVKMPTT</sequence>